<keyword evidence="2 4" id="KW-0378">Hydrolase</keyword>
<dbReference type="GO" id="GO:0005975">
    <property type="term" value="P:carbohydrate metabolic process"/>
    <property type="evidence" value="ECO:0007669"/>
    <property type="project" value="InterPro"/>
</dbReference>
<feature type="compositionally biased region" description="Pro residues" evidence="5">
    <location>
        <begin position="15"/>
        <end position="27"/>
    </location>
</feature>
<organism evidence="6 7">
    <name type="scientific">Xanthomonas campestris pv. campestris (strain 8004)</name>
    <dbReference type="NCBI Taxonomy" id="314565"/>
    <lineage>
        <taxon>Bacteria</taxon>
        <taxon>Pseudomonadati</taxon>
        <taxon>Pseudomonadota</taxon>
        <taxon>Gammaproteobacteria</taxon>
        <taxon>Lysobacterales</taxon>
        <taxon>Lysobacteraceae</taxon>
        <taxon>Xanthomonas</taxon>
    </lineage>
</organism>
<evidence type="ECO:0000256" key="1">
    <source>
        <dbReference type="ARBA" id="ARBA00008834"/>
    </source>
</evidence>
<dbReference type="GO" id="GO:0004650">
    <property type="term" value="F:polygalacturonase activity"/>
    <property type="evidence" value="ECO:0007669"/>
    <property type="project" value="InterPro"/>
</dbReference>
<name>A0A0H2X6S8_XANC8</name>
<feature type="region of interest" description="Disordered" evidence="5">
    <location>
        <begin position="1"/>
        <end position="28"/>
    </location>
</feature>
<dbReference type="KEGG" id="xcb:XC_1849"/>
<dbReference type="AlphaFoldDB" id="A0A0H2X6S8"/>
<evidence type="ECO:0000256" key="3">
    <source>
        <dbReference type="ARBA" id="ARBA00023295"/>
    </source>
</evidence>
<dbReference type="Gene3D" id="2.160.20.10">
    <property type="entry name" value="Single-stranded right-handed beta-helix, Pectin lyase-like"/>
    <property type="match status" value="2"/>
</dbReference>
<dbReference type="Proteomes" id="UP000000420">
    <property type="component" value="Chromosome"/>
</dbReference>
<evidence type="ECO:0000313" key="7">
    <source>
        <dbReference type="Proteomes" id="UP000000420"/>
    </source>
</evidence>
<proteinExistence type="inferred from homology"/>
<dbReference type="Pfam" id="PF00295">
    <property type="entry name" value="Glyco_hydro_28"/>
    <property type="match status" value="2"/>
</dbReference>
<dbReference type="EMBL" id="CP000050">
    <property type="protein sequence ID" value="AAY48912.1"/>
    <property type="molecule type" value="Genomic_DNA"/>
</dbReference>
<reference evidence="6 7" key="1">
    <citation type="journal article" date="2005" name="Genome Res.">
        <title>Comparative and functional genomic analyses of the pathogenicity of phytopathogen Xanthomonas campestris pv. campestris.</title>
        <authorList>
            <person name="Qian W."/>
            <person name="Jia Y."/>
            <person name="Ren S.X."/>
            <person name="He Y.Q."/>
            <person name="Feng J.X."/>
            <person name="Lu L.F."/>
            <person name="Sun Q."/>
            <person name="Ying G."/>
            <person name="Tang D.J."/>
            <person name="Tang H."/>
            <person name="Wu W."/>
            <person name="Hao P."/>
            <person name="Wang L."/>
            <person name="Jiang B.L."/>
            <person name="Zeng S."/>
            <person name="Gu W.Y."/>
            <person name="Lu G."/>
            <person name="Rong L."/>
            <person name="Tian Y."/>
            <person name="Yao Z."/>
            <person name="Fu G."/>
            <person name="Chen B."/>
            <person name="Fang R."/>
            <person name="Qiang B."/>
            <person name="Chen Z."/>
            <person name="Zhao G.P."/>
            <person name="Tang J.L."/>
            <person name="He C."/>
        </authorList>
    </citation>
    <scope>NUCLEOTIDE SEQUENCE [LARGE SCALE GENOMIC DNA]</scope>
    <source>
        <strain evidence="6 7">8004</strain>
    </source>
</reference>
<keyword evidence="3 4" id="KW-0326">Glycosidase</keyword>
<dbReference type="InterPro" id="IPR011050">
    <property type="entry name" value="Pectin_lyase_fold/virulence"/>
</dbReference>
<evidence type="ECO:0000256" key="5">
    <source>
        <dbReference type="SAM" id="MobiDB-lite"/>
    </source>
</evidence>
<dbReference type="InterPro" id="IPR012334">
    <property type="entry name" value="Pectin_lyas_fold"/>
</dbReference>
<sequence>MQHASHPFCHLSPTSLPPEPPMQPHPRLPALAPLSLALLGLATFQASAARPHGLDVADTAHSISTSWGVVQQPALPSQVCTTLKAALVPVAGSLDALDQDPTQSKRDTARLQAAIDDCPAGSAVRLVVGDGGESGLLSGPLTIKSGVTLWIDRGVTLFGSRNPQDYDNGLGTCGTATTDKAKSCNPLIHVADTAKSAIVGAGKIDGRGGSTLTAGPNAGKASWWDLAYLNVTKGLSQHVPRLLQIDDSTDFTLYDITLENSPNFHVTTDNVVGLTAWGIKILAPSLVYSRPGYHCPAGSTPDVNPHASCFTPETAKNTDGFDPGQSKNVLAKNTDGFDPGQSKNVLLAYSYIGTGDDGVAIKAHAKNKRSIASENMLFAYNQFYYTHGFSLGSETDSGMRHIAVRGLSIDGFNANDVQRDPYSANGLRIKSDASRGGQVYDIRFENICMRGVARPLVFDANYANPATRDQLPRFSGIALTNVHSLGSKAFGGGELSFYGYRDATTTLPITMSLDNVVLDGGPVAFAQPHFGGPASNPGAVHFTFKGGPVSFFDQLTESAANDVQLQGRPGPGAPLQCDDAFIAYHSVLPDSPI</sequence>
<evidence type="ECO:0000256" key="4">
    <source>
        <dbReference type="RuleBase" id="RU361169"/>
    </source>
</evidence>
<dbReference type="InterPro" id="IPR051801">
    <property type="entry name" value="GH28_Enzymes"/>
</dbReference>
<evidence type="ECO:0000313" key="6">
    <source>
        <dbReference type="EMBL" id="AAY48912.1"/>
    </source>
</evidence>
<dbReference type="PANTHER" id="PTHR31339:SF9">
    <property type="entry name" value="PLASMIN AND FIBRONECTIN-BINDING PROTEIN A"/>
    <property type="match status" value="1"/>
</dbReference>
<protein>
    <submittedName>
        <fullName evidence="6">Polygalacturonase</fullName>
    </submittedName>
</protein>
<dbReference type="SUPFAM" id="SSF51126">
    <property type="entry name" value="Pectin lyase-like"/>
    <property type="match status" value="1"/>
</dbReference>
<dbReference type="HOGENOM" id="CLU_016031_0_0_6"/>
<dbReference type="PANTHER" id="PTHR31339">
    <property type="entry name" value="PECTIN LYASE-RELATED"/>
    <property type="match status" value="1"/>
</dbReference>
<dbReference type="InterPro" id="IPR000743">
    <property type="entry name" value="Glyco_hydro_28"/>
</dbReference>
<accession>A0A0H2X6S8</accession>
<comment type="similarity">
    <text evidence="1 4">Belongs to the glycosyl hydrolase 28 family.</text>
</comment>
<gene>
    <name evidence="6" type="ordered locus">XC_1849</name>
</gene>
<evidence type="ECO:0000256" key="2">
    <source>
        <dbReference type="ARBA" id="ARBA00022801"/>
    </source>
</evidence>